<dbReference type="PANTHER" id="PTHR24305:SF222">
    <property type="entry name" value="CYTOCHROME P450 MONOOXYGENASE STCS"/>
    <property type="match status" value="1"/>
</dbReference>
<name>A0A093V1V1_TALMA</name>
<proteinExistence type="predicted"/>
<dbReference type="PANTHER" id="PTHR24305">
    <property type="entry name" value="CYTOCHROME P450"/>
    <property type="match status" value="1"/>
</dbReference>
<sequence>MFYIGLIIAVLALGYVYKRLRYIRYEQLAHLPRAQPSLLWGHAKAFGERVRENRKRHIDYTLLAFSKEIPNHPGFFFSPLVFVMSHEIAEQLSRASALFKYSVPKSPTIGLLHYLIGKQSIIVINGEDWKNTRRRFNGAFSTAHLYTLLPQIVEKIRRFFERLDKRAENGTEFALEEYCTSLTFDVIGTVIMNEDFNCQQDDPSLHHDFVRYFRELLATYDGNFDGSIKEWLMTPFNRVKRQRISDKVDKVVKPIIQSRFEKLQKTTTQTGGKGGDRSVLTLSLQGIEELTPDLMQSKLDSLKSFLFAGHDTTSVLLQWAFYELSRTPRALAALRAELDQLLGPGTTDLNIVSQILANNENDILTKLTYTSAVIKETLRLYPPAASARLAPKGSGFTLNTKNGSYCVDEMVLYICHYAIQRDPAVYGETANVWIPERWLGDVNTRSGEDIPATVPLDDKPKQDGKVPEVANIEARIILAMAARRYDFTKVGLGAAKLSEKEKKPILNQYGQYEVVEELYNTRNVTSKPVDGTMMTVKFH</sequence>
<dbReference type="PRINTS" id="PR00385">
    <property type="entry name" value="P450"/>
</dbReference>
<dbReference type="eggNOG" id="KOG0157">
    <property type="taxonomic scope" value="Eukaryota"/>
</dbReference>
<organism evidence="1">
    <name type="scientific">Talaromyces marneffei PM1</name>
    <dbReference type="NCBI Taxonomy" id="1077442"/>
    <lineage>
        <taxon>Eukaryota</taxon>
        <taxon>Fungi</taxon>
        <taxon>Dikarya</taxon>
        <taxon>Ascomycota</taxon>
        <taxon>Pezizomycotina</taxon>
        <taxon>Eurotiomycetes</taxon>
        <taxon>Eurotiomycetidae</taxon>
        <taxon>Eurotiales</taxon>
        <taxon>Trichocomaceae</taxon>
        <taxon>Talaromyces</taxon>
        <taxon>Talaromyces sect. Talaromyces</taxon>
    </lineage>
</organism>
<gene>
    <name evidence="1" type="ORF">GQ26_0180060</name>
</gene>
<keyword evidence="1" id="KW-0560">Oxidoreductase</keyword>
<protein>
    <submittedName>
        <fullName evidence="1">Putative sterigmatocystin biosynthesis P450 monooxygenase</fullName>
    </submittedName>
</protein>
<dbReference type="EMBL" id="JPOX01000018">
    <property type="protein sequence ID" value="KFX46482.1"/>
    <property type="molecule type" value="Genomic_DNA"/>
</dbReference>
<dbReference type="Pfam" id="PF00067">
    <property type="entry name" value="p450"/>
    <property type="match status" value="1"/>
</dbReference>
<dbReference type="InterPro" id="IPR001128">
    <property type="entry name" value="Cyt_P450"/>
</dbReference>
<dbReference type="GO" id="GO:0020037">
    <property type="term" value="F:heme binding"/>
    <property type="evidence" value="ECO:0007669"/>
    <property type="project" value="InterPro"/>
</dbReference>
<accession>A0A093V1V1</accession>
<dbReference type="InterPro" id="IPR050121">
    <property type="entry name" value="Cytochrome_P450_monoxygenase"/>
</dbReference>
<dbReference type="SUPFAM" id="SSF48264">
    <property type="entry name" value="Cytochrome P450"/>
    <property type="match status" value="1"/>
</dbReference>
<keyword evidence="1" id="KW-0503">Monooxygenase</keyword>
<comment type="caution">
    <text evidence="1">The sequence shown here is derived from an EMBL/GenBank/DDBJ whole genome shotgun (WGS) entry which is preliminary data.</text>
</comment>
<dbReference type="GO" id="GO:0004497">
    <property type="term" value="F:monooxygenase activity"/>
    <property type="evidence" value="ECO:0007669"/>
    <property type="project" value="UniProtKB-KW"/>
</dbReference>
<evidence type="ECO:0000313" key="1">
    <source>
        <dbReference type="EMBL" id="KFX46482.1"/>
    </source>
</evidence>
<reference evidence="1" key="1">
    <citation type="journal article" date="2014" name="PLoS Genet.">
        <title>Signature Gene Expression Reveals Novel Clues to the Molecular Mechanisms of Dimorphic Transition in Penicillium marneffei.</title>
        <authorList>
            <person name="Yang E."/>
            <person name="Wang G."/>
            <person name="Cai J."/>
            <person name="Woo P.C."/>
            <person name="Lau S.K."/>
            <person name="Yuen K.-Y."/>
            <person name="Chow W.-N."/>
            <person name="Lin X."/>
        </authorList>
    </citation>
    <scope>NUCLEOTIDE SEQUENCE [LARGE SCALE GENOMIC DNA]</scope>
    <source>
        <strain evidence="1">PM1</strain>
    </source>
</reference>
<dbReference type="Gene3D" id="1.10.630.10">
    <property type="entry name" value="Cytochrome P450"/>
    <property type="match status" value="1"/>
</dbReference>
<dbReference type="AlphaFoldDB" id="A0A093V1V1"/>
<dbReference type="HOGENOM" id="CLU_020492_2_0_1"/>
<dbReference type="GO" id="GO:0016705">
    <property type="term" value="F:oxidoreductase activity, acting on paired donors, with incorporation or reduction of molecular oxygen"/>
    <property type="evidence" value="ECO:0007669"/>
    <property type="project" value="InterPro"/>
</dbReference>
<dbReference type="GO" id="GO:0005506">
    <property type="term" value="F:iron ion binding"/>
    <property type="evidence" value="ECO:0007669"/>
    <property type="project" value="InterPro"/>
</dbReference>
<dbReference type="InterPro" id="IPR036396">
    <property type="entry name" value="Cyt_P450_sf"/>
</dbReference>